<dbReference type="Gene3D" id="3.30.390.50">
    <property type="entry name" value="CO dehydrogenase flavoprotein, C-terminal domain"/>
    <property type="match status" value="1"/>
</dbReference>
<sequence>MKTAISTLAVECPKHLKHALTLLHESLATERLTPLAGGTDLFVYLNAGSHRGTRFLDLAPCAELRGIKAIKGRLRIGALETFDRIARHPKMAAWPLLVQAARCVGAAQIQNRGTIGGNIANASPAGDSLPVLLAYDALVHVASVRGERTIPFRELQTGYRQLALEADELIVAVELPEVPAGAKQFFRKVGTRAAQSISKVVFAGVLVPGRGGQWSHVRLAWGSMAPITVRSLRAEAALLAHKPSAQAAAWADVALGEDLVPIDDIRSDAEYRLSAARHVLAQFLRSSHAGFRG</sequence>
<dbReference type="Pfam" id="PF00941">
    <property type="entry name" value="FAD_binding_5"/>
    <property type="match status" value="1"/>
</dbReference>
<dbReference type="InterPro" id="IPR036683">
    <property type="entry name" value="CO_DH_flav_C_dom_sf"/>
</dbReference>
<proteinExistence type="predicted"/>
<dbReference type="PANTHER" id="PTHR42659">
    <property type="entry name" value="XANTHINE DEHYDROGENASE SUBUNIT C-RELATED"/>
    <property type="match status" value="1"/>
</dbReference>
<name>A0A933SCA1_UNCEI</name>
<dbReference type="Proteomes" id="UP000696931">
    <property type="component" value="Unassembled WGS sequence"/>
</dbReference>
<dbReference type="GO" id="GO:0016491">
    <property type="term" value="F:oxidoreductase activity"/>
    <property type="evidence" value="ECO:0007669"/>
    <property type="project" value="UniProtKB-KW"/>
</dbReference>
<dbReference type="InterPro" id="IPR036318">
    <property type="entry name" value="FAD-bd_PCMH-like_sf"/>
</dbReference>
<reference evidence="5" key="1">
    <citation type="submission" date="2020-07" db="EMBL/GenBank/DDBJ databases">
        <title>Huge and variable diversity of episymbiotic CPR bacteria and DPANN archaea in groundwater ecosystems.</title>
        <authorList>
            <person name="He C.Y."/>
            <person name="Keren R."/>
            <person name="Whittaker M."/>
            <person name="Farag I.F."/>
            <person name="Doudna J."/>
            <person name="Cate J.H.D."/>
            <person name="Banfield J.F."/>
        </authorList>
    </citation>
    <scope>NUCLEOTIDE SEQUENCE</scope>
    <source>
        <strain evidence="5">NC_groundwater_1813_Pr3_B-0.1um_71_17</strain>
    </source>
</reference>
<dbReference type="AlphaFoldDB" id="A0A933SCA1"/>
<gene>
    <name evidence="5" type="ORF">HZA61_10420</name>
</gene>
<dbReference type="EMBL" id="JACRIW010000075">
    <property type="protein sequence ID" value="MBI5169892.1"/>
    <property type="molecule type" value="Genomic_DNA"/>
</dbReference>
<evidence type="ECO:0000313" key="6">
    <source>
        <dbReference type="Proteomes" id="UP000696931"/>
    </source>
</evidence>
<keyword evidence="1" id="KW-0285">Flavoprotein</keyword>
<organism evidence="5 6">
    <name type="scientific">Eiseniibacteriota bacterium</name>
    <dbReference type="NCBI Taxonomy" id="2212470"/>
    <lineage>
        <taxon>Bacteria</taxon>
        <taxon>Candidatus Eiseniibacteriota</taxon>
    </lineage>
</organism>
<keyword evidence="3" id="KW-0560">Oxidoreductase</keyword>
<keyword evidence="2" id="KW-0274">FAD</keyword>
<dbReference type="PANTHER" id="PTHR42659:SF2">
    <property type="entry name" value="XANTHINE DEHYDROGENASE SUBUNIT C-RELATED"/>
    <property type="match status" value="1"/>
</dbReference>
<evidence type="ECO:0000256" key="1">
    <source>
        <dbReference type="ARBA" id="ARBA00022630"/>
    </source>
</evidence>
<dbReference type="InterPro" id="IPR051312">
    <property type="entry name" value="Diverse_Substr_Oxidored"/>
</dbReference>
<dbReference type="GO" id="GO:0071949">
    <property type="term" value="F:FAD binding"/>
    <property type="evidence" value="ECO:0007669"/>
    <property type="project" value="InterPro"/>
</dbReference>
<evidence type="ECO:0000313" key="5">
    <source>
        <dbReference type="EMBL" id="MBI5169892.1"/>
    </source>
</evidence>
<dbReference type="InterPro" id="IPR005107">
    <property type="entry name" value="CO_DH_flav_C"/>
</dbReference>
<dbReference type="Pfam" id="PF03450">
    <property type="entry name" value="CO_deh_flav_C"/>
    <property type="match status" value="1"/>
</dbReference>
<dbReference type="SUPFAM" id="SSF56176">
    <property type="entry name" value="FAD-binding/transporter-associated domain-like"/>
    <property type="match status" value="1"/>
</dbReference>
<accession>A0A933SCA1</accession>
<protein>
    <submittedName>
        <fullName evidence="5">FAD binding domain-containing protein</fullName>
    </submittedName>
</protein>
<dbReference type="PROSITE" id="PS51387">
    <property type="entry name" value="FAD_PCMH"/>
    <property type="match status" value="1"/>
</dbReference>
<dbReference type="Gene3D" id="3.30.465.10">
    <property type="match status" value="1"/>
</dbReference>
<comment type="caution">
    <text evidence="5">The sequence shown here is derived from an EMBL/GenBank/DDBJ whole genome shotgun (WGS) entry which is preliminary data.</text>
</comment>
<evidence type="ECO:0000256" key="3">
    <source>
        <dbReference type="ARBA" id="ARBA00023002"/>
    </source>
</evidence>
<dbReference type="InterPro" id="IPR002346">
    <property type="entry name" value="Mopterin_DH_FAD-bd"/>
</dbReference>
<evidence type="ECO:0000256" key="2">
    <source>
        <dbReference type="ARBA" id="ARBA00022827"/>
    </source>
</evidence>
<dbReference type="InterPro" id="IPR016166">
    <property type="entry name" value="FAD-bd_PCMH"/>
</dbReference>
<dbReference type="SMART" id="SM01092">
    <property type="entry name" value="CO_deh_flav_C"/>
    <property type="match status" value="1"/>
</dbReference>
<evidence type="ECO:0000259" key="4">
    <source>
        <dbReference type="PROSITE" id="PS51387"/>
    </source>
</evidence>
<feature type="domain" description="FAD-binding PCMH-type" evidence="4">
    <location>
        <begin position="3"/>
        <end position="180"/>
    </location>
</feature>
<dbReference type="InterPro" id="IPR016169">
    <property type="entry name" value="FAD-bd_PCMH_sub2"/>
</dbReference>
<dbReference type="SUPFAM" id="SSF55447">
    <property type="entry name" value="CO dehydrogenase flavoprotein C-terminal domain-like"/>
    <property type="match status" value="1"/>
</dbReference>